<gene>
    <name evidence="1" type="ORF">LCGC14_0417860</name>
</gene>
<proteinExistence type="predicted"/>
<dbReference type="AlphaFoldDB" id="A0A0F9SRU8"/>
<accession>A0A0F9SRU8</accession>
<reference evidence="1" key="1">
    <citation type="journal article" date="2015" name="Nature">
        <title>Complex archaea that bridge the gap between prokaryotes and eukaryotes.</title>
        <authorList>
            <person name="Spang A."/>
            <person name="Saw J.H."/>
            <person name="Jorgensen S.L."/>
            <person name="Zaremba-Niedzwiedzka K."/>
            <person name="Martijn J."/>
            <person name="Lind A.E."/>
            <person name="van Eijk R."/>
            <person name="Schleper C."/>
            <person name="Guy L."/>
            <person name="Ettema T.J."/>
        </authorList>
    </citation>
    <scope>NUCLEOTIDE SEQUENCE</scope>
</reference>
<evidence type="ECO:0000313" key="1">
    <source>
        <dbReference type="EMBL" id="KKN71720.1"/>
    </source>
</evidence>
<organism evidence="1">
    <name type="scientific">marine sediment metagenome</name>
    <dbReference type="NCBI Taxonomy" id="412755"/>
    <lineage>
        <taxon>unclassified sequences</taxon>
        <taxon>metagenomes</taxon>
        <taxon>ecological metagenomes</taxon>
    </lineage>
</organism>
<name>A0A0F9SRU8_9ZZZZ</name>
<dbReference type="EMBL" id="LAZR01000377">
    <property type="protein sequence ID" value="KKN71720.1"/>
    <property type="molecule type" value="Genomic_DNA"/>
</dbReference>
<sequence>MSDKIDSIDCSKHKTAGECGIEGCTNMRKANGPCPKCGVGRYKRLCRGKTCPRRS</sequence>
<protein>
    <submittedName>
        <fullName evidence="1">Uncharacterized protein</fullName>
    </submittedName>
</protein>
<comment type="caution">
    <text evidence="1">The sequence shown here is derived from an EMBL/GenBank/DDBJ whole genome shotgun (WGS) entry which is preliminary data.</text>
</comment>